<sequence length="363" mass="42992">MDYRRKYHKYKTKYKLLKKKIRFIEGDAYSDIVLSQSGPLKYDDDEDVVYLARSADIERDEDYIEEYPIITSIQQARPFILDYSPSEQDTISVVGIDPMKEKPSEQIDIGLFGLARGRVHNISEFNSNDFVTINNKPNEDKILRIDNLDAFDEFTERYGALGSNDEDEDNEFIYIKWNKVKDDYKGFYLNTGLSSERYSTAVYKDNTYISWWEHEYMIRLPEQNIHGEIDGVVVFEKPAYKRYKGYDIIKPFKGKIYRENDFPTETYIDIIKVPDSDKILLIDDMDSFDKFTNKYGYIHTNGIDKISIKWKMVVKDYKGIYIDKDTTIHPNRYLLAFYKGKKYGSWWKYYDIHSGIVYVFGNV</sequence>
<protein>
    <submittedName>
        <fullName evidence="1">Uncharacterized protein</fullName>
    </submittedName>
</protein>
<organism evidence="1">
    <name type="scientific">Mimivirus LCMiAC01</name>
    <dbReference type="NCBI Taxonomy" id="2506608"/>
    <lineage>
        <taxon>Viruses</taxon>
        <taxon>Varidnaviria</taxon>
        <taxon>Bamfordvirae</taxon>
        <taxon>Nucleocytoviricota</taxon>
        <taxon>Megaviricetes</taxon>
        <taxon>Imitervirales</taxon>
        <taxon>Mimiviridae</taxon>
        <taxon>Klosneuvirinae</taxon>
    </lineage>
</organism>
<evidence type="ECO:0000313" key="1">
    <source>
        <dbReference type="EMBL" id="QBK88589.1"/>
    </source>
</evidence>
<reference evidence="1" key="1">
    <citation type="journal article" date="2019" name="MBio">
        <title>Virus Genomes from Deep Sea Sediments Expand the Ocean Megavirome and Support Independent Origins of Viral Gigantism.</title>
        <authorList>
            <person name="Backstrom D."/>
            <person name="Yutin N."/>
            <person name="Jorgensen S.L."/>
            <person name="Dharamshi J."/>
            <person name="Homa F."/>
            <person name="Zaremba-Niedwiedzka K."/>
            <person name="Spang A."/>
            <person name="Wolf Y.I."/>
            <person name="Koonin E.V."/>
            <person name="Ettema T.J."/>
        </authorList>
    </citation>
    <scope>NUCLEOTIDE SEQUENCE</scope>
</reference>
<proteinExistence type="predicted"/>
<name>A0A481YZJ4_9VIRU</name>
<dbReference type="EMBL" id="MK500392">
    <property type="protein sequence ID" value="QBK88589.1"/>
    <property type="molecule type" value="Genomic_DNA"/>
</dbReference>
<gene>
    <name evidence="1" type="ORF">LCMiAC01_02660</name>
</gene>
<accession>A0A481YZJ4</accession>